<evidence type="ECO:0000313" key="2">
    <source>
        <dbReference type="EMBL" id="KZL89559.1"/>
    </source>
</evidence>
<proteinExistence type="predicted"/>
<dbReference type="Proteomes" id="UP000076603">
    <property type="component" value="Unassembled WGS sequence"/>
</dbReference>
<sequence>MNTNVKGLITTIILAVGILNIRNSYIYNSINKNIFNSEKNEIQYVAQSNDSKDDNEINENKVTNPRSNEQQVNSQKDTKQVASKEEPGSNHLSRGGSISNELDITLTFYTSLPEENGGFNGINCSGEKLTAGTVANNVLPLGTEIYTKEFGTLTVSDRGGDNFNTINRLDVYIPREDGESDQNYFRRVNNMGRVKVKGYIVRH</sequence>
<dbReference type="EMBL" id="LWAE01000008">
    <property type="protein sequence ID" value="KZL89559.1"/>
    <property type="molecule type" value="Genomic_DNA"/>
</dbReference>
<name>A0A162R856_9CLOT</name>
<comment type="caution">
    <text evidence="2">The sequence shown here is derived from an EMBL/GenBank/DDBJ whole genome shotgun (WGS) entry which is preliminary data.</text>
</comment>
<dbReference type="InterPro" id="IPR059180">
    <property type="entry name" value="3D_YorM"/>
</dbReference>
<organism evidence="2 3">
    <name type="scientific">Clostridium magnum DSM 2767</name>
    <dbReference type="NCBI Taxonomy" id="1121326"/>
    <lineage>
        <taxon>Bacteria</taxon>
        <taxon>Bacillati</taxon>
        <taxon>Bacillota</taxon>
        <taxon>Clostridia</taxon>
        <taxon>Eubacteriales</taxon>
        <taxon>Clostridiaceae</taxon>
        <taxon>Clostridium</taxon>
    </lineage>
</organism>
<feature type="compositionally biased region" description="Basic and acidic residues" evidence="1">
    <location>
        <begin position="50"/>
        <end position="59"/>
    </location>
</feature>
<reference evidence="2 3" key="1">
    <citation type="submission" date="2016-04" db="EMBL/GenBank/DDBJ databases">
        <title>Genome sequence of Clostridium magnum DSM 2767.</title>
        <authorList>
            <person name="Poehlein A."/>
            <person name="Uhlig R."/>
            <person name="Fischer R."/>
            <person name="Bahl H."/>
            <person name="Daniel R."/>
        </authorList>
    </citation>
    <scope>NUCLEOTIDE SEQUENCE [LARGE SCALE GENOMIC DNA]</scope>
    <source>
        <strain evidence="2 3">DSM 2767</strain>
    </source>
</reference>
<keyword evidence="3" id="KW-1185">Reference proteome</keyword>
<dbReference type="OrthoDB" id="1754181at2"/>
<feature type="region of interest" description="Disordered" evidence="1">
    <location>
        <begin position="47"/>
        <end position="97"/>
    </location>
</feature>
<dbReference type="CDD" id="cd14667">
    <property type="entry name" value="3D_containing_proteins"/>
    <property type="match status" value="1"/>
</dbReference>
<evidence type="ECO:0000256" key="1">
    <source>
        <dbReference type="SAM" id="MobiDB-lite"/>
    </source>
</evidence>
<protein>
    <submittedName>
        <fullName evidence="2">Cell wall-binding protein YocH</fullName>
    </submittedName>
</protein>
<feature type="compositionally biased region" description="Polar residues" evidence="1">
    <location>
        <begin position="60"/>
        <end position="75"/>
    </location>
</feature>
<dbReference type="PATRIC" id="fig|1121326.3.peg.5114"/>
<dbReference type="RefSeq" id="WP_066628641.1">
    <property type="nucleotide sequence ID" value="NZ_FQXL01000007.1"/>
</dbReference>
<feature type="compositionally biased region" description="Basic and acidic residues" evidence="1">
    <location>
        <begin position="76"/>
        <end position="88"/>
    </location>
</feature>
<evidence type="ECO:0000313" key="3">
    <source>
        <dbReference type="Proteomes" id="UP000076603"/>
    </source>
</evidence>
<dbReference type="AlphaFoldDB" id="A0A162R856"/>
<gene>
    <name evidence="2" type="primary">yocH_3</name>
    <name evidence="2" type="ORF">CLMAG_50590</name>
</gene>
<accession>A0A162R856</accession>